<dbReference type="InterPro" id="IPR004846">
    <property type="entry name" value="T2SS/T3SS_dom"/>
</dbReference>
<evidence type="ECO:0000313" key="7">
    <source>
        <dbReference type="EMBL" id="CAD0257060.1"/>
    </source>
</evidence>
<evidence type="ECO:0000256" key="4">
    <source>
        <dbReference type="SAM" id="MobiDB-lite"/>
    </source>
</evidence>
<dbReference type="InterPro" id="IPR050810">
    <property type="entry name" value="Bact_Secretion_Sys_Channel"/>
</dbReference>
<evidence type="ECO:0000256" key="3">
    <source>
        <dbReference type="ARBA" id="ARBA00023136"/>
    </source>
</evidence>
<dbReference type="InterPro" id="IPR013359">
    <property type="entry name" value="Pilus_4B_PilN"/>
</dbReference>
<dbReference type="Pfam" id="PF07419">
    <property type="entry name" value="PilM"/>
    <property type="match status" value="1"/>
</dbReference>
<keyword evidence="7" id="KW-0614">Plasmid</keyword>
<keyword evidence="3" id="KW-0472">Membrane</keyword>
<dbReference type="Pfam" id="PF07655">
    <property type="entry name" value="Secretin_N_2"/>
    <property type="match status" value="1"/>
</dbReference>
<dbReference type="InterPro" id="IPR011514">
    <property type="entry name" value="Secretin_N_2"/>
</dbReference>
<evidence type="ECO:0000259" key="6">
    <source>
        <dbReference type="Pfam" id="PF07655"/>
    </source>
</evidence>
<gene>
    <name evidence="7" type="primary">bfpB</name>
    <name evidence="7" type="ORF">P54MCR1_PROKKA_00107</name>
</gene>
<comment type="subcellular location">
    <subcellularLocation>
        <location evidence="1">Membrane</location>
    </subcellularLocation>
</comment>
<reference evidence="7 8" key="1">
    <citation type="submission" date="2020-04" db="EMBL/GenBank/DDBJ databases">
        <authorList>
            <person name="Naeem R."/>
            <person name="Antony C."/>
            <person name="Guan Q."/>
        </authorList>
    </citation>
    <scope>NUCLEOTIDE SEQUENCE [LARGE SCALE GENOMIC DNA]</scope>
    <source>
        <plasmid evidence="8">Chromosome: 1</plasmid>
    </source>
</reference>
<dbReference type="AlphaFoldDB" id="A0A8E4DK64"/>
<dbReference type="GO" id="GO:0019867">
    <property type="term" value="C:outer membrane"/>
    <property type="evidence" value="ECO:0007669"/>
    <property type="project" value="InterPro"/>
</dbReference>
<evidence type="ECO:0000313" key="8">
    <source>
        <dbReference type="Proteomes" id="UP000501270"/>
    </source>
</evidence>
<keyword evidence="2" id="KW-0732">Signal</keyword>
<dbReference type="Proteomes" id="UP000501270">
    <property type="component" value="Plasmid 1"/>
</dbReference>
<feature type="region of interest" description="Disordered" evidence="4">
    <location>
        <begin position="364"/>
        <end position="400"/>
    </location>
</feature>
<evidence type="ECO:0000256" key="2">
    <source>
        <dbReference type="ARBA" id="ARBA00022729"/>
    </source>
</evidence>
<feature type="domain" description="Type II/III secretion system secretin-like" evidence="5">
    <location>
        <begin position="535"/>
        <end position="702"/>
    </location>
</feature>
<organism evidence="7 8">
    <name type="scientific">Klebsiella pneumoniae</name>
    <dbReference type="NCBI Taxonomy" id="573"/>
    <lineage>
        <taxon>Bacteria</taxon>
        <taxon>Pseudomonadati</taxon>
        <taxon>Pseudomonadota</taxon>
        <taxon>Gammaproteobacteria</taxon>
        <taxon>Enterobacterales</taxon>
        <taxon>Enterobacteriaceae</taxon>
        <taxon>Klebsiella/Raoultella group</taxon>
        <taxon>Klebsiella</taxon>
        <taxon>Klebsiella pneumoniae complex</taxon>
    </lineage>
</organism>
<feature type="compositionally biased region" description="Low complexity" evidence="4">
    <location>
        <begin position="366"/>
        <end position="381"/>
    </location>
</feature>
<dbReference type="PANTHER" id="PTHR30332">
    <property type="entry name" value="PROBABLE GENERAL SECRETION PATHWAY PROTEIN D"/>
    <property type="match status" value="1"/>
</dbReference>
<evidence type="ECO:0000256" key="1">
    <source>
        <dbReference type="ARBA" id="ARBA00004370"/>
    </source>
</evidence>
<dbReference type="GO" id="GO:0009306">
    <property type="term" value="P:protein secretion"/>
    <property type="evidence" value="ECO:0007669"/>
    <property type="project" value="InterPro"/>
</dbReference>
<feature type="compositionally biased region" description="Polar residues" evidence="4">
    <location>
        <begin position="386"/>
        <end position="400"/>
    </location>
</feature>
<geneLocation type="plasmid" evidence="7">
    <name>1</name>
</geneLocation>
<accession>A0A8E4DK64</accession>
<dbReference type="EMBL" id="LR793264">
    <property type="protein sequence ID" value="CAD0257060.1"/>
    <property type="molecule type" value="Genomic_DNA"/>
</dbReference>
<name>A0A8E4DK64_KLEPN</name>
<dbReference type="PANTHER" id="PTHR30332:SF24">
    <property type="entry name" value="SECRETIN GSPD-RELATED"/>
    <property type="match status" value="1"/>
</dbReference>
<dbReference type="NCBIfam" id="TIGR02520">
    <property type="entry name" value="pilus_B_mal_scr"/>
    <property type="match status" value="1"/>
</dbReference>
<dbReference type="Gene3D" id="3.30.450.360">
    <property type="match status" value="1"/>
</dbReference>
<feature type="domain" description="Secretin N-terminal" evidence="6">
    <location>
        <begin position="354"/>
        <end position="433"/>
    </location>
</feature>
<keyword evidence="7" id="KW-0449">Lipoprotein</keyword>
<evidence type="ECO:0000259" key="5">
    <source>
        <dbReference type="Pfam" id="PF00263"/>
    </source>
</evidence>
<sequence>MGWLVMAVGLTILIITGSYQNQKMSETTNAQQYASASVWASQILMIANRINDIRYVSGQQDGVISSDKLALPVTPDSRIKHQLQQGRLWVWMPEQPGLVETLRSKSRGSALIGIFQNGQLTWLSGTATGLTPRQALLLVLSSTLTNLDIFMKKSHQRSMKLAVLPCMIAVALSISGCTFSEINKMQKKAQEDSAHAREKVSALSARKSQALTWLDNQWINPVPVAQVSREKKQTAPACYITQARKGEITLQELGQRITAVCGIPVIITPDAANSTLEGGATRQMTGTLPAPDENGRLPLSSLGSTTMTTSTQPLTLNNLMWQGDINGLLDLMASRSGLYWRMDNGRIVFYLTETRTYPLHMLNTKTSSSSSVSSGSTSTMGATGGQDNSASGDATSSQSTTVGQEYDLYEDIRKTIEAMLTPEKGRYWLSASSSTLTVTDTPAVQEAVARYVDEQNSIMNRQVALNVQVLSVSNTRNEQFGLDWNLVYKSLHSAGATLNNASGDFTGATSAGVSILDTATGNAAKFSGSSLLIKALSEQGDVSVVTSQESTVTNLTPVPIQMADQTVYVAQSATTTTTDVGATTTLTPGMITTGFNMTLLPLIQKTGNLQLQMNFNLSDPPTIRSFTSKDGNSYIEMPYTKLRSLSQKVNLKEGQSLVVTGFDQNNTTTSKAGTFTPANPLFGGSQTGKNERSTLVIIITPTFPSGGNNG</sequence>
<dbReference type="GO" id="GO:0009297">
    <property type="term" value="P:pilus assembly"/>
    <property type="evidence" value="ECO:0007669"/>
    <property type="project" value="InterPro"/>
</dbReference>
<dbReference type="InterPro" id="IPR009987">
    <property type="entry name" value="IM_PilM"/>
</dbReference>
<proteinExistence type="predicted"/>
<protein>
    <submittedName>
        <fullName evidence="7">Outer membrane lipoprotein BfpB</fullName>
    </submittedName>
</protein>
<dbReference type="Pfam" id="PF00263">
    <property type="entry name" value="Secretin"/>
    <property type="match status" value="1"/>
</dbReference>